<feature type="transmembrane region" description="Helical" evidence="8">
    <location>
        <begin position="85"/>
        <end position="103"/>
    </location>
</feature>
<dbReference type="PANTHER" id="PTHR20855:SF3">
    <property type="entry name" value="LD03007P"/>
    <property type="match status" value="1"/>
</dbReference>
<evidence type="ECO:0000256" key="7">
    <source>
        <dbReference type="PIRSR" id="PIRSR604254-1"/>
    </source>
</evidence>
<keyword evidence="7" id="KW-0862">Zinc</keyword>
<gene>
    <name evidence="9" type="ORF">SAMN05216577_13846</name>
</gene>
<dbReference type="AlphaFoldDB" id="A0AAQ1R0G8"/>
<feature type="transmembrane region" description="Helical" evidence="8">
    <location>
        <begin position="48"/>
        <end position="64"/>
    </location>
</feature>
<dbReference type="InterPro" id="IPR004254">
    <property type="entry name" value="AdipoR/HlyIII-related"/>
</dbReference>
<keyword evidence="7" id="KW-0479">Metal-binding</keyword>
<dbReference type="Proteomes" id="UP000183385">
    <property type="component" value="Unassembled WGS sequence"/>
</dbReference>
<dbReference type="PANTHER" id="PTHR20855">
    <property type="entry name" value="ADIPOR/PROGESTIN RECEPTOR-RELATED"/>
    <property type="match status" value="1"/>
</dbReference>
<keyword evidence="4 8" id="KW-0812">Transmembrane</keyword>
<evidence type="ECO:0000256" key="5">
    <source>
        <dbReference type="ARBA" id="ARBA00022989"/>
    </source>
</evidence>
<feature type="transmembrane region" description="Helical" evidence="8">
    <location>
        <begin position="163"/>
        <end position="181"/>
    </location>
</feature>
<name>A0AAQ1R0G8_9PSED</name>
<sequence length="219" mass="23920">MPGARQGENVYHGERFNAWTHLLGAVAALVGGTWLVVASSLLGDALKIVGVSVYSGSLLLLYSVSTTYHSVRGRAKAILRKLDHLSIYLLIAGSYTPFCLVSLKGAWGWTLFGIVWGLAVLGMLQELKPRSEARVLSIVIYAVMGWIVLIALGPLYRALGPGGVAWLVAGGASYTIGILFFAYDERFRHWHGIWHLFVIAGSLLHFVAVWQYVLPARVV</sequence>
<evidence type="ECO:0000313" key="10">
    <source>
        <dbReference type="Proteomes" id="UP000183385"/>
    </source>
</evidence>
<keyword evidence="3" id="KW-1003">Cell membrane</keyword>
<feature type="transmembrane region" description="Helical" evidence="8">
    <location>
        <begin position="109"/>
        <end position="127"/>
    </location>
</feature>
<feature type="binding site" evidence="7">
    <location>
        <position position="195"/>
    </location>
    <ligand>
        <name>Zn(2+)</name>
        <dbReference type="ChEBI" id="CHEBI:29105"/>
    </ligand>
</feature>
<evidence type="ECO:0000256" key="6">
    <source>
        <dbReference type="ARBA" id="ARBA00023136"/>
    </source>
</evidence>
<feature type="transmembrane region" description="Helical" evidence="8">
    <location>
        <begin position="139"/>
        <end position="157"/>
    </location>
</feature>
<feature type="binding site" evidence="7">
    <location>
        <position position="69"/>
    </location>
    <ligand>
        <name>Zn(2+)</name>
        <dbReference type="ChEBI" id="CHEBI:29105"/>
    </ligand>
</feature>
<comment type="caution">
    <text evidence="9">The sequence shown here is derived from an EMBL/GenBank/DDBJ whole genome shotgun (WGS) entry which is preliminary data.</text>
</comment>
<feature type="transmembrane region" description="Helical" evidence="8">
    <location>
        <begin position="193"/>
        <end position="213"/>
    </location>
</feature>
<accession>A0AAQ1R0G8</accession>
<keyword evidence="6 8" id="KW-0472">Membrane</keyword>
<feature type="binding site" evidence="7">
    <location>
        <position position="191"/>
    </location>
    <ligand>
        <name>Zn(2+)</name>
        <dbReference type="ChEBI" id="CHEBI:29105"/>
    </ligand>
</feature>
<evidence type="ECO:0000256" key="4">
    <source>
        <dbReference type="ARBA" id="ARBA00022692"/>
    </source>
</evidence>
<dbReference type="GO" id="GO:0046872">
    <property type="term" value="F:metal ion binding"/>
    <property type="evidence" value="ECO:0007669"/>
    <property type="project" value="UniProtKB-KW"/>
</dbReference>
<dbReference type="InterPro" id="IPR005744">
    <property type="entry name" value="Hy-lIII"/>
</dbReference>
<evidence type="ECO:0000256" key="2">
    <source>
        <dbReference type="ARBA" id="ARBA00008488"/>
    </source>
</evidence>
<organism evidence="9 10">
    <name type="scientific">Pseudomonas citronellolis</name>
    <dbReference type="NCBI Taxonomy" id="53408"/>
    <lineage>
        <taxon>Bacteria</taxon>
        <taxon>Pseudomonadati</taxon>
        <taxon>Pseudomonadota</taxon>
        <taxon>Gammaproteobacteria</taxon>
        <taxon>Pseudomonadales</taxon>
        <taxon>Pseudomonadaceae</taxon>
        <taxon>Pseudomonas</taxon>
    </lineage>
</organism>
<dbReference type="GO" id="GO:0140911">
    <property type="term" value="F:pore-forming activity"/>
    <property type="evidence" value="ECO:0007669"/>
    <property type="project" value="InterPro"/>
</dbReference>
<dbReference type="GO" id="GO:0005886">
    <property type="term" value="C:plasma membrane"/>
    <property type="evidence" value="ECO:0007669"/>
    <property type="project" value="UniProtKB-SubCell"/>
</dbReference>
<reference evidence="9 10" key="1">
    <citation type="submission" date="2016-10" db="EMBL/GenBank/DDBJ databases">
        <authorList>
            <person name="Varghese N."/>
            <person name="Submissions S."/>
        </authorList>
    </citation>
    <scope>NUCLEOTIDE SEQUENCE [LARGE SCALE GENOMIC DNA]</scope>
    <source>
        <strain evidence="9 10">LMG 18378</strain>
    </source>
</reference>
<comment type="subcellular location">
    <subcellularLocation>
        <location evidence="1">Cell membrane</location>
        <topology evidence="1">Multi-pass membrane protein</topology>
    </subcellularLocation>
</comment>
<evidence type="ECO:0000313" key="9">
    <source>
        <dbReference type="EMBL" id="SFD81229.1"/>
    </source>
</evidence>
<proteinExistence type="inferred from homology"/>
<keyword evidence="10" id="KW-1185">Reference proteome</keyword>
<evidence type="ECO:0000256" key="8">
    <source>
        <dbReference type="SAM" id="Phobius"/>
    </source>
</evidence>
<dbReference type="EMBL" id="FOLS01000038">
    <property type="protein sequence ID" value="SFD81229.1"/>
    <property type="molecule type" value="Genomic_DNA"/>
</dbReference>
<evidence type="ECO:0000256" key="3">
    <source>
        <dbReference type="ARBA" id="ARBA00022475"/>
    </source>
</evidence>
<keyword evidence="5 8" id="KW-1133">Transmembrane helix</keyword>
<feature type="transmembrane region" description="Helical" evidence="8">
    <location>
        <begin position="21"/>
        <end position="42"/>
    </location>
</feature>
<protein>
    <submittedName>
        <fullName evidence="9">Hemolysin III</fullName>
    </submittedName>
</protein>
<dbReference type="NCBIfam" id="TIGR01065">
    <property type="entry name" value="hlyIII"/>
    <property type="match status" value="1"/>
</dbReference>
<comment type="similarity">
    <text evidence="2">Belongs to the UPF0073 (Hly-III) family.</text>
</comment>
<dbReference type="Pfam" id="PF03006">
    <property type="entry name" value="HlyIII"/>
    <property type="match status" value="1"/>
</dbReference>
<evidence type="ECO:0000256" key="1">
    <source>
        <dbReference type="ARBA" id="ARBA00004651"/>
    </source>
</evidence>